<reference evidence="3" key="1">
    <citation type="submission" date="2019-08" db="EMBL/GenBank/DDBJ databases">
        <title>The improved chromosome-level genome for the pearl oyster Pinctada fucata martensii using PacBio sequencing and Hi-C.</title>
        <authorList>
            <person name="Zheng Z."/>
        </authorList>
    </citation>
    <scope>NUCLEOTIDE SEQUENCE</scope>
    <source>
        <strain evidence="3">ZZ-2019</strain>
        <tissue evidence="3">Adductor muscle</tissue>
    </source>
</reference>
<proteinExistence type="predicted"/>
<organism evidence="3 4">
    <name type="scientific">Pinctada imbricata</name>
    <name type="common">Atlantic pearl-oyster</name>
    <name type="synonym">Pinctada martensii</name>
    <dbReference type="NCBI Taxonomy" id="66713"/>
    <lineage>
        <taxon>Eukaryota</taxon>
        <taxon>Metazoa</taxon>
        <taxon>Spiralia</taxon>
        <taxon>Lophotrochozoa</taxon>
        <taxon>Mollusca</taxon>
        <taxon>Bivalvia</taxon>
        <taxon>Autobranchia</taxon>
        <taxon>Pteriomorphia</taxon>
        <taxon>Pterioida</taxon>
        <taxon>Pterioidea</taxon>
        <taxon>Pteriidae</taxon>
        <taxon>Pinctada</taxon>
    </lineage>
</organism>
<dbReference type="AlphaFoldDB" id="A0AA89C8B3"/>
<keyword evidence="4" id="KW-1185">Reference proteome</keyword>
<dbReference type="InterPro" id="IPR009686">
    <property type="entry name" value="Senescence/spartin_C"/>
</dbReference>
<dbReference type="SUPFAM" id="SSF116846">
    <property type="entry name" value="MIT domain"/>
    <property type="match status" value="1"/>
</dbReference>
<evidence type="ECO:0000259" key="2">
    <source>
        <dbReference type="SMART" id="SM00745"/>
    </source>
</evidence>
<dbReference type="Gene3D" id="1.20.58.80">
    <property type="entry name" value="Phosphotransferase system, lactose/cellobiose-type IIA subunit"/>
    <property type="match status" value="1"/>
</dbReference>
<evidence type="ECO:0000313" key="3">
    <source>
        <dbReference type="EMBL" id="KAK3099321.1"/>
    </source>
</evidence>
<dbReference type="Proteomes" id="UP001186944">
    <property type="component" value="Unassembled WGS sequence"/>
</dbReference>
<dbReference type="Pfam" id="PF06911">
    <property type="entry name" value="Senescence"/>
    <property type="match status" value="1"/>
</dbReference>
<evidence type="ECO:0000256" key="1">
    <source>
        <dbReference type="SAM" id="MobiDB-lite"/>
    </source>
</evidence>
<protein>
    <recommendedName>
        <fullName evidence="2">MIT domain-containing protein</fullName>
    </recommendedName>
</protein>
<dbReference type="GO" id="GO:0051301">
    <property type="term" value="P:cell division"/>
    <property type="evidence" value="ECO:0007669"/>
    <property type="project" value="TreeGrafter"/>
</dbReference>
<dbReference type="SMART" id="SM00745">
    <property type="entry name" value="MIT"/>
    <property type="match status" value="1"/>
</dbReference>
<feature type="compositionally biased region" description="Basic and acidic residues" evidence="1">
    <location>
        <begin position="339"/>
        <end position="353"/>
    </location>
</feature>
<comment type="caution">
    <text evidence="3">The sequence shown here is derived from an EMBL/GenBank/DDBJ whole genome shotgun (WGS) entry which is preliminary data.</text>
</comment>
<dbReference type="GO" id="GO:0030514">
    <property type="term" value="P:negative regulation of BMP signaling pathway"/>
    <property type="evidence" value="ECO:0007669"/>
    <property type="project" value="TreeGrafter"/>
</dbReference>
<dbReference type="InterPro" id="IPR007330">
    <property type="entry name" value="MIT_dom"/>
</dbReference>
<dbReference type="InterPro" id="IPR045036">
    <property type="entry name" value="Spartin-like"/>
</dbReference>
<sequence>MAEAMMPERERTRRPPRPPAPNIRSEVTDMETLHKYHDKAYKLINKGLSLDEEGKTAEAITSYNDGLRYISKGLDMNVENFKCSEDEKNEGKMMQQKMMKTRLQIEYRLQNLERPQSLNGINRGPESMGVTLPSYEEAISSPNSISDEAFQMLGDSIMTVDESQDNSMVANATEMMCIPEGVQIFFISPTGYVSAPSYPSSLRMFKFTDEAQRDAGDTAPPAFMQVDNWYYPLVPGTSPALHASNGAYIFPDTISQEEGSAVGLLLPNDLHPAQRQQFERLLNSFTNLREQHPSPSMESLPSAPPMEEVMDVPHPATRGEKTAPKSRMAGERMEDEEVRDVRFGERRKETAKEEGEDTSTSSKIARGITVASEWISWGVGKGSEKASSLFRAGSEKIKARLTPEDKPANVDPKVQKSIEYARKGTHVAVTVSSFLVTKLGEATKAIAKEVAPHLRKQGEKLLPKSVKQQSMSDNTQSKLDGVIEVAASGVKGFGVVYMSLEAAAKALARNMANETVSVVDHKYGSQAAKLTDNALFAVGNVAMTANNVDNFGVKAIAKRAAKDAGKEVVKDAHKAWKAKNDNETSMKDYDHLHYSKKTG</sequence>
<dbReference type="EMBL" id="VSWD01000006">
    <property type="protein sequence ID" value="KAK3099321.1"/>
    <property type="molecule type" value="Genomic_DNA"/>
</dbReference>
<accession>A0AA89C8B3</accession>
<gene>
    <name evidence="3" type="ORF">FSP39_002607</name>
</gene>
<feature type="domain" description="MIT" evidence="2">
    <location>
        <begin position="33"/>
        <end position="111"/>
    </location>
</feature>
<feature type="compositionally biased region" description="Basic and acidic residues" evidence="1">
    <location>
        <begin position="1"/>
        <end position="13"/>
    </location>
</feature>
<feature type="compositionally biased region" description="Basic and acidic residues" evidence="1">
    <location>
        <begin position="317"/>
        <end position="332"/>
    </location>
</feature>
<evidence type="ECO:0000313" key="4">
    <source>
        <dbReference type="Proteomes" id="UP001186944"/>
    </source>
</evidence>
<dbReference type="GO" id="GO:0005886">
    <property type="term" value="C:plasma membrane"/>
    <property type="evidence" value="ECO:0007669"/>
    <property type="project" value="TreeGrafter"/>
</dbReference>
<feature type="region of interest" description="Disordered" evidence="1">
    <location>
        <begin position="314"/>
        <end position="363"/>
    </location>
</feature>
<feature type="region of interest" description="Disordered" evidence="1">
    <location>
        <begin position="1"/>
        <end position="24"/>
    </location>
</feature>
<name>A0AA89C8B3_PINIB</name>
<dbReference type="PANTHER" id="PTHR21068">
    <property type="entry name" value="SPARTIN"/>
    <property type="match status" value="1"/>
</dbReference>
<dbReference type="InterPro" id="IPR036181">
    <property type="entry name" value="MIT_dom_sf"/>
</dbReference>
<dbReference type="PANTHER" id="PTHR21068:SF43">
    <property type="entry name" value="SPARTIN"/>
    <property type="match status" value="1"/>
</dbReference>